<reference evidence="1" key="1">
    <citation type="journal article" date="2016" name="Proc. Natl. Acad. Sci. U.S.A.">
        <title>Lipid metabolic changes in an early divergent fungus govern the establishment of a mutualistic symbiosis with endobacteria.</title>
        <authorList>
            <person name="Lastovetsky O.A."/>
            <person name="Gaspar M.L."/>
            <person name="Mondo S.J."/>
            <person name="LaButti K.M."/>
            <person name="Sandor L."/>
            <person name="Grigoriev I.V."/>
            <person name="Henry S.A."/>
            <person name="Pawlowska T.E."/>
        </authorList>
    </citation>
    <scope>NUCLEOTIDE SEQUENCE [LARGE SCALE GENOMIC DNA]</scope>
    <source>
        <strain evidence="1">ATCC 52814</strain>
    </source>
</reference>
<gene>
    <name evidence="1" type="ORF">BCV72DRAFT_323117</name>
</gene>
<protein>
    <submittedName>
        <fullName evidence="1">Uncharacterized protein</fullName>
    </submittedName>
</protein>
<sequence length="274" mass="31472">MYTISRKRCRADLSLSRINFDPLNPTDQLLNYYLYGDLLPTRASFSYLGVPFCPGGCLNAFELLTNNINKSLATMNQLAMIGLNPNGLSRLLATRFYKQIVRSQLEYGLAISKVSSLLLDKLEDAQNTCLHRIFGGSCRSSIKVMLQLTKLPTMAEHDTLLIYLFPHIRLSTSHSQWYTISKMPLWKRCAQYTDILDKQLLKKTRLQYLYNTTRCLRHTSQLLTKQHAIYCLDMHHRLQIPKSIADHLSLLLNKLPTRNHAPVKQDRFGLSKGP</sequence>
<dbReference type="AlphaFoldDB" id="A0A1X0QMV8"/>
<dbReference type="Proteomes" id="UP000242414">
    <property type="component" value="Unassembled WGS sequence"/>
</dbReference>
<proteinExistence type="predicted"/>
<dbReference type="VEuPathDB" id="FungiDB:BCV72DRAFT_323117"/>
<organism evidence="1">
    <name type="scientific">Rhizopus microsporus var. microsporus</name>
    <dbReference type="NCBI Taxonomy" id="86635"/>
    <lineage>
        <taxon>Eukaryota</taxon>
        <taxon>Fungi</taxon>
        <taxon>Fungi incertae sedis</taxon>
        <taxon>Mucoromycota</taxon>
        <taxon>Mucoromycotina</taxon>
        <taxon>Mucoromycetes</taxon>
        <taxon>Mucorales</taxon>
        <taxon>Mucorineae</taxon>
        <taxon>Rhizopodaceae</taxon>
        <taxon>Rhizopus</taxon>
    </lineage>
</organism>
<dbReference type="EMBL" id="KV922186">
    <property type="protein sequence ID" value="ORE01087.1"/>
    <property type="molecule type" value="Genomic_DNA"/>
</dbReference>
<name>A0A1X0QMV8_RHIZD</name>
<evidence type="ECO:0000313" key="1">
    <source>
        <dbReference type="EMBL" id="ORE01087.1"/>
    </source>
</evidence>
<accession>A0A1X0QMV8</accession>